<dbReference type="PANTHER" id="PTHR11851:SF49">
    <property type="entry name" value="MITOCHONDRIAL-PROCESSING PEPTIDASE SUBUNIT ALPHA"/>
    <property type="match status" value="1"/>
</dbReference>
<dbReference type="PROSITE" id="PS00143">
    <property type="entry name" value="INSULINASE"/>
    <property type="match status" value="1"/>
</dbReference>
<evidence type="ECO:0000259" key="2">
    <source>
        <dbReference type="Pfam" id="PF00675"/>
    </source>
</evidence>
<dbReference type="InterPro" id="IPR007863">
    <property type="entry name" value="Peptidase_M16_C"/>
</dbReference>
<dbReference type="Gene3D" id="3.30.830.10">
    <property type="entry name" value="Metalloenzyme, LuxS/M16 peptidase-like"/>
    <property type="match status" value="2"/>
</dbReference>
<dbReference type="EMBL" id="LAZR01020584">
    <property type="protein sequence ID" value="KKL88371.1"/>
    <property type="molecule type" value="Genomic_DNA"/>
</dbReference>
<accession>A0A0F9GD03</accession>
<dbReference type="Pfam" id="PF00675">
    <property type="entry name" value="Peptidase_M16"/>
    <property type="match status" value="1"/>
</dbReference>
<proteinExistence type="inferred from homology"/>
<name>A0A0F9GD03_9ZZZZ</name>
<dbReference type="GO" id="GO:0046872">
    <property type="term" value="F:metal ion binding"/>
    <property type="evidence" value="ECO:0007669"/>
    <property type="project" value="InterPro"/>
</dbReference>
<evidence type="ECO:0000313" key="4">
    <source>
        <dbReference type="EMBL" id="KKL88371.1"/>
    </source>
</evidence>
<evidence type="ECO:0000256" key="1">
    <source>
        <dbReference type="ARBA" id="ARBA00007261"/>
    </source>
</evidence>
<organism evidence="4">
    <name type="scientific">marine sediment metagenome</name>
    <dbReference type="NCBI Taxonomy" id="412755"/>
    <lineage>
        <taxon>unclassified sequences</taxon>
        <taxon>metagenomes</taxon>
        <taxon>ecological metagenomes</taxon>
    </lineage>
</organism>
<reference evidence="4" key="1">
    <citation type="journal article" date="2015" name="Nature">
        <title>Complex archaea that bridge the gap between prokaryotes and eukaryotes.</title>
        <authorList>
            <person name="Spang A."/>
            <person name="Saw J.H."/>
            <person name="Jorgensen S.L."/>
            <person name="Zaremba-Niedzwiedzka K."/>
            <person name="Martijn J."/>
            <person name="Lind A.E."/>
            <person name="van Eijk R."/>
            <person name="Schleper C."/>
            <person name="Guy L."/>
            <person name="Ettema T.J."/>
        </authorList>
    </citation>
    <scope>NUCLEOTIDE SEQUENCE</scope>
</reference>
<dbReference type="InterPro" id="IPR011249">
    <property type="entry name" value="Metalloenz_LuxS/M16"/>
</dbReference>
<gene>
    <name evidence="4" type="ORF">LCGC14_1925390</name>
</gene>
<evidence type="ECO:0008006" key="5">
    <source>
        <dbReference type="Google" id="ProtNLM"/>
    </source>
</evidence>
<dbReference type="GO" id="GO:0004222">
    <property type="term" value="F:metalloendopeptidase activity"/>
    <property type="evidence" value="ECO:0007669"/>
    <property type="project" value="InterPro"/>
</dbReference>
<dbReference type="SUPFAM" id="SSF63411">
    <property type="entry name" value="LuxS/MPP-like metallohydrolase"/>
    <property type="match status" value="2"/>
</dbReference>
<evidence type="ECO:0000259" key="3">
    <source>
        <dbReference type="Pfam" id="PF05193"/>
    </source>
</evidence>
<feature type="domain" description="Peptidase M16 N-terminal" evidence="2">
    <location>
        <begin position="15"/>
        <end position="158"/>
    </location>
</feature>
<dbReference type="Pfam" id="PF05193">
    <property type="entry name" value="Peptidase_M16_C"/>
    <property type="match status" value="1"/>
</dbReference>
<sequence>MEFKNKTLANGLTIVGEVNPAAQSAAVGFFTRAGARDETDAINGVSHFLEHMMFKGTEDLSALEVNEAFDRLGAKFNAFTSEENTVYYAAVLPEYIEEVTELWSKLMRPSLRDDDFNMEKNVIKEEIAMYKDLPQFDVMDQARALHFRGHRCSQSVLGSNESIDALTSEQMRGYFAEHYAPNNMVLACCGNIDFDAICKLAEANCSSWQSTEVSREISFFEGTREKQHNEKANLVREHICLVSPAVSAQDERRFAASLLAVILGDYTGSRYFWGLVDTALAEIAAMQFESMDGVGALYSYIRCSSENADKVMEIVASIFADVAKNGVTEDELQKAKNKALSALTIKNETPMGRLVDLGFNWVYLKQYRLIDEDIAAVNAVTVDGINAIVKEFRPGDFTQFVIGPAK</sequence>
<dbReference type="PANTHER" id="PTHR11851">
    <property type="entry name" value="METALLOPROTEASE"/>
    <property type="match status" value="1"/>
</dbReference>
<comment type="caution">
    <text evidence="4">The sequence shown here is derived from an EMBL/GenBank/DDBJ whole genome shotgun (WGS) entry which is preliminary data.</text>
</comment>
<dbReference type="GO" id="GO:0006508">
    <property type="term" value="P:proteolysis"/>
    <property type="evidence" value="ECO:0007669"/>
    <property type="project" value="InterPro"/>
</dbReference>
<dbReference type="InterPro" id="IPR001431">
    <property type="entry name" value="Pept_M16_Zn_BS"/>
</dbReference>
<protein>
    <recommendedName>
        <fullName evidence="5">Peptidase M16 N-terminal domain-containing protein</fullName>
    </recommendedName>
</protein>
<dbReference type="InterPro" id="IPR011765">
    <property type="entry name" value="Pept_M16_N"/>
</dbReference>
<feature type="domain" description="Peptidase M16 C-terminal" evidence="3">
    <location>
        <begin position="166"/>
        <end position="338"/>
    </location>
</feature>
<dbReference type="AlphaFoldDB" id="A0A0F9GD03"/>
<comment type="similarity">
    <text evidence="1">Belongs to the peptidase M16 family.</text>
</comment>
<dbReference type="InterPro" id="IPR050361">
    <property type="entry name" value="MPP/UQCRC_Complex"/>
</dbReference>